<dbReference type="EMBL" id="RFLX01000040">
    <property type="protein sequence ID" value="RMI17045.1"/>
    <property type="molecule type" value="Genomic_DNA"/>
</dbReference>
<evidence type="ECO:0000313" key="2">
    <source>
        <dbReference type="EMBL" id="RMI17045.1"/>
    </source>
</evidence>
<organism evidence="1 4">
    <name type="scientific">Teichococcus wenyumeiae</name>
    <dbReference type="NCBI Taxonomy" id="2478470"/>
    <lineage>
        <taxon>Bacteria</taxon>
        <taxon>Pseudomonadati</taxon>
        <taxon>Pseudomonadota</taxon>
        <taxon>Alphaproteobacteria</taxon>
        <taxon>Acetobacterales</taxon>
        <taxon>Roseomonadaceae</taxon>
        <taxon>Roseomonas</taxon>
    </lineage>
</organism>
<proteinExistence type="predicted"/>
<dbReference type="InParanoid" id="A0A3A9JEF4"/>
<dbReference type="RefSeq" id="WP_120638707.1">
    <property type="nucleotide sequence ID" value="NZ_RAQU01000070.1"/>
</dbReference>
<dbReference type="Pfam" id="PF20099">
    <property type="entry name" value="DUF6489"/>
    <property type="match status" value="1"/>
</dbReference>
<protein>
    <submittedName>
        <fullName evidence="1">Uncharacterized protein</fullName>
    </submittedName>
</protein>
<evidence type="ECO:0000313" key="4">
    <source>
        <dbReference type="Proteomes" id="UP000278036"/>
    </source>
</evidence>
<dbReference type="Proteomes" id="UP000278036">
    <property type="component" value="Unassembled WGS sequence"/>
</dbReference>
<dbReference type="OrthoDB" id="5740990at2"/>
<dbReference type="Proteomes" id="UP000274097">
    <property type="component" value="Unassembled WGS sequence"/>
</dbReference>
<dbReference type="AlphaFoldDB" id="A0A3A9JEF4"/>
<evidence type="ECO:0000313" key="1">
    <source>
        <dbReference type="EMBL" id="RKK03761.1"/>
    </source>
</evidence>
<dbReference type="EMBL" id="RAQU01000070">
    <property type="protein sequence ID" value="RKK03761.1"/>
    <property type="molecule type" value="Genomic_DNA"/>
</dbReference>
<keyword evidence="3" id="KW-1185">Reference proteome</keyword>
<gene>
    <name evidence="1" type="ORF">D6Z83_12890</name>
    <name evidence="2" type="ORF">EBE87_24230</name>
</gene>
<sequence length="85" mass="9467">MKFTVEIDCTPEEARHFFGLPEVKPMQDAAMAKLGQQMADAVANLSPEAMLRNWLPLSPWSPAQMQEAMSSMFKAPSGTKKQEKP</sequence>
<reference evidence="1 4" key="1">
    <citation type="submission" date="2018-09" db="EMBL/GenBank/DDBJ databases">
        <title>Roseomonas sp. nov., isolated from feces of Tibetan antelopes in the Qinghai-Tibet plateau, China.</title>
        <authorList>
            <person name="Tian Z."/>
        </authorList>
    </citation>
    <scope>NUCLEOTIDE SEQUENCE [LARGE SCALE GENOMIC DNA]</scope>
    <source>
        <strain evidence="2 3">Z23</strain>
        <strain evidence="1 4">Z24</strain>
    </source>
</reference>
<accession>A0A3A9JEF4</accession>
<dbReference type="InterPro" id="IPR045502">
    <property type="entry name" value="DUF6489"/>
</dbReference>
<comment type="caution">
    <text evidence="1">The sequence shown here is derived from an EMBL/GenBank/DDBJ whole genome shotgun (WGS) entry which is preliminary data.</text>
</comment>
<evidence type="ECO:0000313" key="3">
    <source>
        <dbReference type="Proteomes" id="UP000274097"/>
    </source>
</evidence>
<name>A0A3A9JEF4_9PROT</name>